<keyword evidence="2" id="KW-1185">Reference proteome</keyword>
<proteinExistence type="predicted"/>
<evidence type="ECO:0008006" key="3">
    <source>
        <dbReference type="Google" id="ProtNLM"/>
    </source>
</evidence>
<dbReference type="Proteomes" id="UP001055420">
    <property type="component" value="Chromosome"/>
</dbReference>
<dbReference type="EMBL" id="CP098805">
    <property type="protein sequence ID" value="USJ28722.1"/>
    <property type="molecule type" value="Genomic_DNA"/>
</dbReference>
<dbReference type="RefSeq" id="WP_235162852.1">
    <property type="nucleotide sequence ID" value="NZ_CP098805.1"/>
</dbReference>
<reference evidence="1" key="1">
    <citation type="submission" date="2022-06" db="EMBL/GenBank/DDBJ databases">
        <title>Novel species in genus Dyadobacter.</title>
        <authorList>
            <person name="Ma C."/>
        </authorList>
    </citation>
    <scope>NUCLEOTIDE SEQUENCE</scope>
    <source>
        <strain evidence="1">CY22</strain>
    </source>
</reference>
<evidence type="ECO:0000313" key="2">
    <source>
        <dbReference type="Proteomes" id="UP001055420"/>
    </source>
</evidence>
<organism evidence="1 2">
    <name type="scientific">Dyadobacter chenhuakuii</name>
    <dbReference type="NCBI Taxonomy" id="2909339"/>
    <lineage>
        <taxon>Bacteria</taxon>
        <taxon>Pseudomonadati</taxon>
        <taxon>Bacteroidota</taxon>
        <taxon>Cytophagia</taxon>
        <taxon>Cytophagales</taxon>
        <taxon>Spirosomataceae</taxon>
        <taxon>Dyadobacter</taxon>
    </lineage>
</organism>
<sequence>MTKRIHLILALACIFSACTKKESESSSATENTAQPVSECYAYATDKDSAFLHIEMTADNIVTGELEYSLFEKDKNRGKIEGKINGDTLRADYQFMSEGVASTREVVFLKKDGNWVEGFGPVDEKDGGMRFSDRSKLDFTNGLTFRNAKCR</sequence>
<evidence type="ECO:0000313" key="1">
    <source>
        <dbReference type="EMBL" id="USJ28722.1"/>
    </source>
</evidence>
<gene>
    <name evidence="1" type="ORF">NFI80_12640</name>
</gene>
<accession>A0ABY4XEE8</accession>
<protein>
    <recommendedName>
        <fullName evidence="3">Lipoprotein</fullName>
    </recommendedName>
</protein>
<name>A0ABY4XEE8_9BACT</name>
<dbReference type="PROSITE" id="PS51257">
    <property type="entry name" value="PROKAR_LIPOPROTEIN"/>
    <property type="match status" value="1"/>
</dbReference>